<dbReference type="InterPro" id="IPR001254">
    <property type="entry name" value="Trypsin_dom"/>
</dbReference>
<dbReference type="GO" id="GO:0006508">
    <property type="term" value="P:proteolysis"/>
    <property type="evidence" value="ECO:0007669"/>
    <property type="project" value="UniProtKB-KW"/>
</dbReference>
<evidence type="ECO:0000259" key="6">
    <source>
        <dbReference type="PROSITE" id="PS50240"/>
    </source>
</evidence>
<dbReference type="AlphaFoldDB" id="A0A821XA57"/>
<dbReference type="Proteomes" id="UP000663880">
    <property type="component" value="Unassembled WGS sequence"/>
</dbReference>
<dbReference type="Pfam" id="PF00089">
    <property type="entry name" value="Trypsin"/>
    <property type="match status" value="1"/>
</dbReference>
<protein>
    <recommendedName>
        <fullName evidence="6">Peptidase S1 domain-containing protein</fullName>
    </recommendedName>
</protein>
<keyword evidence="8" id="KW-1185">Reference proteome</keyword>
<comment type="similarity">
    <text evidence="3">Belongs to the peptidase S1 family. CLIP subfamily.</text>
</comment>
<dbReference type="SUPFAM" id="SSF50494">
    <property type="entry name" value="Trypsin-like serine proteases"/>
    <property type="match status" value="1"/>
</dbReference>
<dbReference type="InterPro" id="IPR033116">
    <property type="entry name" value="TRYPSIN_SER"/>
</dbReference>
<evidence type="ECO:0000256" key="4">
    <source>
        <dbReference type="RuleBase" id="RU363034"/>
    </source>
</evidence>
<sequence length="404" mass="44870">MLLLCVFVLFICYSSGQYEGDFCNQNGVQGVCTILDNCQPAIDAIRRRRQPQICSFMGVDTIVCCVETRQPVATTTRRPLTTSTEYVPLEYDYKEADQASEGSCENLSSDMTATKTGQKAWDKCIEYQQKLVYPCERGVALTGEMARVSKCRHHVTDLIVGGVQAGEDEFPHMVLLGFGDTPDTAHWDCGGTLLSERFILTAGHCTYSRDNGPVKYALLSVLKRTDRIDKSNLYGIQRIIKHPNYDPPRRYNDIALLETDRPIALGQSAVPACLDIGAPADYEKSLATGWGATENRGVSSDVLQKVILHRFSTDECSKMFGPDRLMQRGFDPRTQICYGDKEKSKDTCQGDSGGPLQLKNRQISCMYTVIGITSFGRACGVIGQPGIYTRVAEYVPWIESVVWP</sequence>
<dbReference type="InterPro" id="IPR009003">
    <property type="entry name" value="Peptidase_S1_PA"/>
</dbReference>
<reference evidence="7" key="1">
    <citation type="submission" date="2021-02" db="EMBL/GenBank/DDBJ databases">
        <authorList>
            <person name="Steward A R."/>
        </authorList>
    </citation>
    <scope>NUCLEOTIDE SEQUENCE</scope>
</reference>
<keyword evidence="2" id="KW-1015">Disulfide bond</keyword>
<dbReference type="SMART" id="SM00020">
    <property type="entry name" value="Tryp_SPc"/>
    <property type="match status" value="1"/>
</dbReference>
<dbReference type="PROSITE" id="PS00134">
    <property type="entry name" value="TRYPSIN_HIS"/>
    <property type="match status" value="1"/>
</dbReference>
<dbReference type="InterPro" id="IPR022700">
    <property type="entry name" value="CLIP"/>
</dbReference>
<evidence type="ECO:0000256" key="2">
    <source>
        <dbReference type="ARBA" id="ARBA00023157"/>
    </source>
</evidence>
<dbReference type="OrthoDB" id="6339452at2759"/>
<name>A0A821XA57_9NEOP</name>
<keyword evidence="4" id="KW-0378">Hydrolase</keyword>
<keyword evidence="4" id="KW-0720">Serine protease</keyword>
<comment type="caution">
    <text evidence="7">The sequence shown here is derived from an EMBL/GenBank/DDBJ whole genome shotgun (WGS) entry which is preliminary data.</text>
</comment>
<evidence type="ECO:0000256" key="1">
    <source>
        <dbReference type="ARBA" id="ARBA00022729"/>
    </source>
</evidence>
<dbReference type="InterPro" id="IPR018114">
    <property type="entry name" value="TRYPSIN_HIS"/>
</dbReference>
<evidence type="ECO:0000313" key="7">
    <source>
        <dbReference type="EMBL" id="CAF4939357.1"/>
    </source>
</evidence>
<dbReference type="EMBL" id="CAJOBZ010000066">
    <property type="protein sequence ID" value="CAF4939357.1"/>
    <property type="molecule type" value="Genomic_DNA"/>
</dbReference>
<feature type="domain" description="Peptidase S1" evidence="6">
    <location>
        <begin position="159"/>
        <end position="403"/>
    </location>
</feature>
<dbReference type="InterPro" id="IPR001314">
    <property type="entry name" value="Peptidase_S1A"/>
</dbReference>
<feature type="signal peptide" evidence="5">
    <location>
        <begin position="1"/>
        <end position="16"/>
    </location>
</feature>
<organism evidence="7 8">
    <name type="scientific">Pieris macdunnoughi</name>
    <dbReference type="NCBI Taxonomy" id="345717"/>
    <lineage>
        <taxon>Eukaryota</taxon>
        <taxon>Metazoa</taxon>
        <taxon>Ecdysozoa</taxon>
        <taxon>Arthropoda</taxon>
        <taxon>Hexapoda</taxon>
        <taxon>Insecta</taxon>
        <taxon>Pterygota</taxon>
        <taxon>Neoptera</taxon>
        <taxon>Endopterygota</taxon>
        <taxon>Lepidoptera</taxon>
        <taxon>Glossata</taxon>
        <taxon>Ditrysia</taxon>
        <taxon>Papilionoidea</taxon>
        <taxon>Pieridae</taxon>
        <taxon>Pierinae</taxon>
        <taxon>Pieris</taxon>
    </lineage>
</organism>
<keyword evidence="4" id="KW-0645">Protease</keyword>
<dbReference type="InterPro" id="IPR043504">
    <property type="entry name" value="Peptidase_S1_PA_chymotrypsin"/>
</dbReference>
<dbReference type="PANTHER" id="PTHR24252">
    <property type="entry name" value="ACROSIN-RELATED"/>
    <property type="match status" value="1"/>
</dbReference>
<feature type="chain" id="PRO_5032732404" description="Peptidase S1 domain-containing protein" evidence="5">
    <location>
        <begin position="17"/>
        <end position="404"/>
    </location>
</feature>
<dbReference type="SMART" id="SM00680">
    <property type="entry name" value="CLIP"/>
    <property type="match status" value="1"/>
</dbReference>
<dbReference type="PRINTS" id="PR00722">
    <property type="entry name" value="CHYMOTRYPSIN"/>
</dbReference>
<accession>A0A821XA57</accession>
<dbReference type="GO" id="GO:0004252">
    <property type="term" value="F:serine-type endopeptidase activity"/>
    <property type="evidence" value="ECO:0007669"/>
    <property type="project" value="InterPro"/>
</dbReference>
<dbReference type="PROSITE" id="PS50240">
    <property type="entry name" value="TRYPSIN_DOM"/>
    <property type="match status" value="1"/>
</dbReference>
<evidence type="ECO:0000256" key="5">
    <source>
        <dbReference type="SAM" id="SignalP"/>
    </source>
</evidence>
<evidence type="ECO:0000256" key="3">
    <source>
        <dbReference type="ARBA" id="ARBA00024195"/>
    </source>
</evidence>
<dbReference type="PANTHER" id="PTHR24252:SF7">
    <property type="entry name" value="HYALIN"/>
    <property type="match status" value="1"/>
</dbReference>
<evidence type="ECO:0000313" key="8">
    <source>
        <dbReference type="Proteomes" id="UP000663880"/>
    </source>
</evidence>
<dbReference type="PROSITE" id="PS00135">
    <property type="entry name" value="TRYPSIN_SER"/>
    <property type="match status" value="1"/>
</dbReference>
<proteinExistence type="inferred from homology"/>
<gene>
    <name evidence="7" type="ORF">PMACD_LOCUS14584</name>
</gene>
<dbReference type="CDD" id="cd00190">
    <property type="entry name" value="Tryp_SPc"/>
    <property type="match status" value="1"/>
</dbReference>
<dbReference type="Gene3D" id="2.40.10.10">
    <property type="entry name" value="Trypsin-like serine proteases"/>
    <property type="match status" value="1"/>
</dbReference>
<keyword evidence="1 5" id="KW-0732">Signal</keyword>